<dbReference type="EMBL" id="VUJU01000225">
    <property type="protein sequence ID" value="KAF0771995.1"/>
    <property type="molecule type" value="Genomic_DNA"/>
</dbReference>
<comment type="caution">
    <text evidence="2">The sequence shown here is derived from an EMBL/GenBank/DDBJ whole genome shotgun (WGS) entry which is preliminary data.</text>
</comment>
<evidence type="ECO:0000313" key="2">
    <source>
        <dbReference type="EMBL" id="KAF0771995.1"/>
    </source>
</evidence>
<dbReference type="AlphaFoldDB" id="A0A6G0ZKX5"/>
<feature type="region of interest" description="Disordered" evidence="1">
    <location>
        <begin position="25"/>
        <end position="44"/>
    </location>
</feature>
<name>A0A6G0ZKX5_APHCR</name>
<sequence>MRLGQVRTRVGSPAVAVAQSPAHYTGDVTSRHPQCNEQSSSDYGFNAKKQQSTTTTSKVTFNLVCVRDWVSHLVVSKTSGLRHTLACTRTYARTHTQTNTHIHSTKENYGIALPRETLQTIRFSSAVVRGLSELKETTRLRSASSIVIITVGDECQDMFEKYRLPASAEQQQRRRRVENRKRERARIRRRTGQWGESKTTRMIFFLEKGKRSWITRDDDGGGGCQAEKRIVVVGGGCVTCIYAAAVWCVRGGCARARLFCMQDTTILHVSGAGAKEGRLPELWSAAAVYVRPANVEGYEGTSEHGVRGLGRQRDLRLSPKLLWKNSTPKSKDLRRGRAIWIQGEVDGSKGRDSSNISGVDEGRRARRRRLNSRRPQERRLIIYLYNGWWGVLEAREGGGEE</sequence>
<feature type="compositionally biased region" description="Polar residues" evidence="1">
    <location>
        <begin position="27"/>
        <end position="43"/>
    </location>
</feature>
<feature type="region of interest" description="Disordered" evidence="1">
    <location>
        <begin position="170"/>
        <end position="192"/>
    </location>
</feature>
<proteinExistence type="predicted"/>
<feature type="compositionally biased region" description="Basic residues" evidence="1">
    <location>
        <begin position="173"/>
        <end position="191"/>
    </location>
</feature>
<evidence type="ECO:0000256" key="1">
    <source>
        <dbReference type="SAM" id="MobiDB-lite"/>
    </source>
</evidence>
<keyword evidence="3" id="KW-1185">Reference proteome</keyword>
<dbReference type="Proteomes" id="UP000478052">
    <property type="component" value="Unassembled WGS sequence"/>
</dbReference>
<reference evidence="2 3" key="1">
    <citation type="submission" date="2019-08" db="EMBL/GenBank/DDBJ databases">
        <title>Whole genome of Aphis craccivora.</title>
        <authorList>
            <person name="Voronova N.V."/>
            <person name="Shulinski R.S."/>
            <person name="Bandarenka Y.V."/>
            <person name="Zhorov D.G."/>
            <person name="Warner D."/>
        </authorList>
    </citation>
    <scope>NUCLEOTIDE SEQUENCE [LARGE SCALE GENOMIC DNA]</scope>
    <source>
        <strain evidence="2">180601</strain>
        <tissue evidence="2">Whole Body</tissue>
    </source>
</reference>
<organism evidence="2 3">
    <name type="scientific">Aphis craccivora</name>
    <name type="common">Cowpea aphid</name>
    <dbReference type="NCBI Taxonomy" id="307492"/>
    <lineage>
        <taxon>Eukaryota</taxon>
        <taxon>Metazoa</taxon>
        <taxon>Ecdysozoa</taxon>
        <taxon>Arthropoda</taxon>
        <taxon>Hexapoda</taxon>
        <taxon>Insecta</taxon>
        <taxon>Pterygota</taxon>
        <taxon>Neoptera</taxon>
        <taxon>Paraneoptera</taxon>
        <taxon>Hemiptera</taxon>
        <taxon>Sternorrhyncha</taxon>
        <taxon>Aphidomorpha</taxon>
        <taxon>Aphidoidea</taxon>
        <taxon>Aphididae</taxon>
        <taxon>Aphidini</taxon>
        <taxon>Aphis</taxon>
        <taxon>Aphis</taxon>
    </lineage>
</organism>
<accession>A0A6G0ZKX5</accession>
<gene>
    <name evidence="2" type="ORF">FWK35_00023693</name>
</gene>
<evidence type="ECO:0000313" key="3">
    <source>
        <dbReference type="Proteomes" id="UP000478052"/>
    </source>
</evidence>
<feature type="region of interest" description="Disordered" evidence="1">
    <location>
        <begin position="346"/>
        <end position="370"/>
    </location>
</feature>
<protein>
    <submittedName>
        <fullName evidence="2">Uncharacterized protein</fullName>
    </submittedName>
</protein>